<keyword evidence="3" id="KW-1185">Reference proteome</keyword>
<dbReference type="Proteomes" id="UP001596162">
    <property type="component" value="Unassembled WGS sequence"/>
</dbReference>
<feature type="signal peptide" evidence="1">
    <location>
        <begin position="1"/>
        <end position="17"/>
    </location>
</feature>
<keyword evidence="1" id="KW-0732">Signal</keyword>
<comment type="caution">
    <text evidence="2">The sequence shown here is derived from an EMBL/GenBank/DDBJ whole genome shotgun (WGS) entry which is preliminary data.</text>
</comment>
<organism evidence="2 3">
    <name type="scientific">Bizionia hallyeonensis</name>
    <dbReference type="NCBI Taxonomy" id="1123757"/>
    <lineage>
        <taxon>Bacteria</taxon>
        <taxon>Pseudomonadati</taxon>
        <taxon>Bacteroidota</taxon>
        <taxon>Flavobacteriia</taxon>
        <taxon>Flavobacteriales</taxon>
        <taxon>Flavobacteriaceae</taxon>
        <taxon>Bizionia</taxon>
    </lineage>
</organism>
<protein>
    <recommendedName>
        <fullName evidence="4">CarboxypepD_reg-like domain-containing protein</fullName>
    </recommendedName>
</protein>
<dbReference type="InterPro" id="IPR008969">
    <property type="entry name" value="CarboxyPept-like_regulatory"/>
</dbReference>
<reference evidence="3" key="1">
    <citation type="journal article" date="2019" name="Int. J. Syst. Evol. Microbiol.">
        <title>The Global Catalogue of Microorganisms (GCM) 10K type strain sequencing project: providing services to taxonomists for standard genome sequencing and annotation.</title>
        <authorList>
            <consortium name="The Broad Institute Genomics Platform"/>
            <consortium name="The Broad Institute Genome Sequencing Center for Infectious Disease"/>
            <person name="Wu L."/>
            <person name="Ma J."/>
        </authorList>
    </citation>
    <scope>NUCLEOTIDE SEQUENCE [LARGE SCALE GENOMIC DNA]</scope>
    <source>
        <strain evidence="3">JCM 17978</strain>
    </source>
</reference>
<evidence type="ECO:0000313" key="3">
    <source>
        <dbReference type="Proteomes" id="UP001596162"/>
    </source>
</evidence>
<accession>A0ABW0CB27</accession>
<feature type="chain" id="PRO_5045849724" description="CarboxypepD_reg-like domain-containing protein" evidence="1">
    <location>
        <begin position="18"/>
        <end position="247"/>
    </location>
</feature>
<evidence type="ECO:0000256" key="1">
    <source>
        <dbReference type="SAM" id="SignalP"/>
    </source>
</evidence>
<dbReference type="EMBL" id="JBHSLA010000006">
    <property type="protein sequence ID" value="MFC5196424.1"/>
    <property type="molecule type" value="Genomic_DNA"/>
</dbReference>
<name>A0ABW0CB27_9FLAO</name>
<evidence type="ECO:0000313" key="2">
    <source>
        <dbReference type="EMBL" id="MFC5196424.1"/>
    </source>
</evidence>
<proteinExistence type="predicted"/>
<sequence>MKAIRFGFLLFIFTANMFSQTIDLEGQVITNLDAENIHVINKTSKKFTITNASGAFVIPGMLNDVIIISSIQHQLISLVVDAEMLQEKQIQVFLEPLVNMLDEVLVGKVLSGNLLQDVQSIASEPMTAKKAGIPSYQGKMPTQTERRLSYAKSGMIGMLVNTINGNIKRYKRQAELEEKDELLHKIRVAHEADLFTNYPLEPALRMDYFYFCSEDTKFLERCKSINGIDVLQFLVEKLERYKQNIKR</sequence>
<gene>
    <name evidence="2" type="ORF">ACFPH8_13875</name>
</gene>
<dbReference type="SUPFAM" id="SSF49464">
    <property type="entry name" value="Carboxypeptidase regulatory domain-like"/>
    <property type="match status" value="1"/>
</dbReference>
<dbReference type="RefSeq" id="WP_376861833.1">
    <property type="nucleotide sequence ID" value="NZ_JBHSLA010000006.1"/>
</dbReference>
<evidence type="ECO:0008006" key="4">
    <source>
        <dbReference type="Google" id="ProtNLM"/>
    </source>
</evidence>